<evidence type="ECO:0000313" key="3">
    <source>
        <dbReference type="Proteomes" id="UP000652427"/>
    </source>
</evidence>
<name>A0ABX2N3Y1_9SPHN</name>
<gene>
    <name evidence="2" type="ORF">HUO14_10180</name>
</gene>
<feature type="domain" description="N-acetyltransferase" evidence="1">
    <location>
        <begin position="118"/>
        <end position="189"/>
    </location>
</feature>
<keyword evidence="3" id="KW-1185">Reference proteome</keyword>
<dbReference type="InterPro" id="IPR000182">
    <property type="entry name" value="GNAT_dom"/>
</dbReference>
<dbReference type="Proteomes" id="UP000652427">
    <property type="component" value="Unassembled WGS sequence"/>
</dbReference>
<evidence type="ECO:0000313" key="2">
    <source>
        <dbReference type="EMBL" id="NVD28271.1"/>
    </source>
</evidence>
<accession>A0ABX2N3Y1</accession>
<protein>
    <submittedName>
        <fullName evidence="2">GNAT family N-acetyltransferase</fullName>
    </submittedName>
</protein>
<dbReference type="Gene3D" id="3.40.630.30">
    <property type="match status" value="1"/>
</dbReference>
<evidence type="ECO:0000259" key="1">
    <source>
        <dbReference type="Pfam" id="PF00583"/>
    </source>
</evidence>
<reference evidence="2 3" key="1">
    <citation type="submission" date="2020-06" db="EMBL/GenBank/DDBJ databases">
        <authorList>
            <person name="Kim S.-J."/>
            <person name="Park S.-J."/>
        </authorList>
    </citation>
    <scope>NUCLEOTIDE SEQUENCE [LARGE SCALE GENOMIC DNA]</scope>
    <source>
        <strain evidence="2 3">SW-151</strain>
    </source>
</reference>
<dbReference type="Pfam" id="PF00583">
    <property type="entry name" value="Acetyltransf_1"/>
    <property type="match status" value="1"/>
</dbReference>
<proteinExistence type="predicted"/>
<dbReference type="CDD" id="cd04301">
    <property type="entry name" value="NAT_SF"/>
    <property type="match status" value="1"/>
</dbReference>
<dbReference type="EMBL" id="JABWMH010000003">
    <property type="protein sequence ID" value="NVD28271.1"/>
    <property type="molecule type" value="Genomic_DNA"/>
</dbReference>
<sequence length="232" mass="25707">MMIVQKPVEFGTNPRVPYAMQGEMKDEPMTDPASFQNQVQSVDVKLDNGTRVCLRRVRHSDMDQIEKGISQMSDQSRYLRFFSGSKTLPPSVIEKLASVDGIHHLAWGVVNMSDKERTPIAAAHVFRETPTDENGEFAITVLDQYHGQGVARILMMTVFIDCYCEGLRHLRVDILRSNKKAYGLMRSIGAKPCSLEGPVAEYDIIVADAVAALQNMEKPTALSDITAAFSAG</sequence>
<dbReference type="RefSeq" id="WP_176279792.1">
    <property type="nucleotide sequence ID" value="NZ_JABWMH010000003.1"/>
</dbReference>
<organism evidence="2 3">
    <name type="scientific">Parasphingorhabdus flavimaris</name>
    <dbReference type="NCBI Taxonomy" id="266812"/>
    <lineage>
        <taxon>Bacteria</taxon>
        <taxon>Pseudomonadati</taxon>
        <taxon>Pseudomonadota</taxon>
        <taxon>Alphaproteobacteria</taxon>
        <taxon>Sphingomonadales</taxon>
        <taxon>Sphingomonadaceae</taxon>
        <taxon>Parasphingorhabdus</taxon>
    </lineage>
</organism>
<dbReference type="SUPFAM" id="SSF55729">
    <property type="entry name" value="Acyl-CoA N-acyltransferases (Nat)"/>
    <property type="match status" value="1"/>
</dbReference>
<dbReference type="InterPro" id="IPR016181">
    <property type="entry name" value="Acyl_CoA_acyltransferase"/>
</dbReference>
<comment type="caution">
    <text evidence="2">The sequence shown here is derived from an EMBL/GenBank/DDBJ whole genome shotgun (WGS) entry which is preliminary data.</text>
</comment>